<comment type="subcellular location">
    <subcellularLocation>
        <location evidence="1">Cytoplasm</location>
    </subcellularLocation>
</comment>
<protein>
    <submittedName>
        <fullName evidence="8">PTS system IIA component, Glc family</fullName>
    </submittedName>
</protein>
<dbReference type="SUPFAM" id="SSF51261">
    <property type="entry name" value="Duplicated hybrid motif"/>
    <property type="match status" value="1"/>
</dbReference>
<dbReference type="AlphaFoldDB" id="A0A1I5SEP7"/>
<dbReference type="Gene3D" id="2.70.70.10">
    <property type="entry name" value="Glucose Permease (Domain IIA)"/>
    <property type="match status" value="1"/>
</dbReference>
<dbReference type="InterPro" id="IPR050890">
    <property type="entry name" value="PTS_EIIA_component"/>
</dbReference>
<dbReference type="NCBIfam" id="TIGR00830">
    <property type="entry name" value="PTBA"/>
    <property type="match status" value="1"/>
</dbReference>
<evidence type="ECO:0000256" key="6">
    <source>
        <dbReference type="ARBA" id="ARBA00022777"/>
    </source>
</evidence>
<organism evidence="8 9">
    <name type="scientific">Butyrivibrio proteoclasticus</name>
    <dbReference type="NCBI Taxonomy" id="43305"/>
    <lineage>
        <taxon>Bacteria</taxon>
        <taxon>Bacillati</taxon>
        <taxon>Bacillota</taxon>
        <taxon>Clostridia</taxon>
        <taxon>Lachnospirales</taxon>
        <taxon>Lachnospiraceae</taxon>
        <taxon>Butyrivibrio</taxon>
    </lineage>
</organism>
<keyword evidence="5" id="KW-0598">Phosphotransferase system</keyword>
<dbReference type="InterPro" id="IPR011055">
    <property type="entry name" value="Dup_hybrid_motif"/>
</dbReference>
<gene>
    <name evidence="8" type="ORF">SAMN04487928_10631</name>
</gene>
<keyword evidence="3" id="KW-0762">Sugar transport</keyword>
<dbReference type="GO" id="GO:0016301">
    <property type="term" value="F:kinase activity"/>
    <property type="evidence" value="ECO:0007669"/>
    <property type="project" value="UniProtKB-KW"/>
</dbReference>
<evidence type="ECO:0000259" key="7">
    <source>
        <dbReference type="PROSITE" id="PS51093"/>
    </source>
</evidence>
<name>A0A1I5SEP7_9FIRM</name>
<keyword evidence="2" id="KW-0813">Transport</keyword>
<evidence type="ECO:0000313" key="8">
    <source>
        <dbReference type="EMBL" id="SFP68957.1"/>
    </source>
</evidence>
<evidence type="ECO:0000256" key="1">
    <source>
        <dbReference type="ARBA" id="ARBA00004496"/>
    </source>
</evidence>
<evidence type="ECO:0000256" key="5">
    <source>
        <dbReference type="ARBA" id="ARBA00022683"/>
    </source>
</evidence>
<dbReference type="PANTHER" id="PTHR45008">
    <property type="entry name" value="PTS SYSTEM GLUCOSE-SPECIFIC EIIA COMPONENT"/>
    <property type="match status" value="1"/>
</dbReference>
<dbReference type="FunFam" id="2.70.70.10:FF:000001">
    <property type="entry name" value="PTS system glucose-specific IIA component"/>
    <property type="match status" value="1"/>
</dbReference>
<evidence type="ECO:0000313" key="9">
    <source>
        <dbReference type="Proteomes" id="UP000182624"/>
    </source>
</evidence>
<proteinExistence type="predicted"/>
<sequence length="160" mass="16973">MGLFDKLFKGNDIEVSSPVNGELVPIETVSDPTFAQEMIGKGVAIQPSEGKFYAPADGKLMALFPTGHAYAMITKDGAEILVHIGIDTVKLNGEHYTIHAKQGDDVKKGDLIVEVDLEGVKNAGFETVTPVIISNSGKFSKIEKKSGAVSAGDTVILLTQ</sequence>
<keyword evidence="4" id="KW-0808">Transferase</keyword>
<dbReference type="InterPro" id="IPR001127">
    <property type="entry name" value="PTS_EIIA_1_perm"/>
</dbReference>
<dbReference type="EMBL" id="FOXO01000006">
    <property type="protein sequence ID" value="SFP68957.1"/>
    <property type="molecule type" value="Genomic_DNA"/>
</dbReference>
<keyword evidence="9" id="KW-1185">Reference proteome</keyword>
<evidence type="ECO:0000256" key="4">
    <source>
        <dbReference type="ARBA" id="ARBA00022679"/>
    </source>
</evidence>
<dbReference type="RefSeq" id="WP_074885382.1">
    <property type="nucleotide sequence ID" value="NZ_FOXO01000006.1"/>
</dbReference>
<keyword evidence="6" id="KW-0418">Kinase</keyword>
<accession>A0A1I5SEP7</accession>
<dbReference type="OrthoDB" id="92465at2"/>
<dbReference type="GO" id="GO:0009401">
    <property type="term" value="P:phosphoenolpyruvate-dependent sugar phosphotransferase system"/>
    <property type="evidence" value="ECO:0007669"/>
    <property type="project" value="UniProtKB-KW"/>
</dbReference>
<evidence type="ECO:0000256" key="2">
    <source>
        <dbReference type="ARBA" id="ARBA00022448"/>
    </source>
</evidence>
<evidence type="ECO:0000256" key="3">
    <source>
        <dbReference type="ARBA" id="ARBA00022597"/>
    </source>
</evidence>
<dbReference type="Pfam" id="PF00358">
    <property type="entry name" value="PTS_EIIA_1"/>
    <property type="match status" value="1"/>
</dbReference>
<dbReference type="PROSITE" id="PS51093">
    <property type="entry name" value="PTS_EIIA_TYPE_1"/>
    <property type="match status" value="1"/>
</dbReference>
<dbReference type="Proteomes" id="UP000182624">
    <property type="component" value="Unassembled WGS sequence"/>
</dbReference>
<dbReference type="GO" id="GO:0005737">
    <property type="term" value="C:cytoplasm"/>
    <property type="evidence" value="ECO:0007669"/>
    <property type="project" value="UniProtKB-SubCell"/>
</dbReference>
<dbReference type="PANTHER" id="PTHR45008:SF1">
    <property type="entry name" value="PTS SYSTEM GLUCOSE-SPECIFIC EIIA COMPONENT"/>
    <property type="match status" value="1"/>
</dbReference>
<feature type="domain" description="PTS EIIA type-1" evidence="7">
    <location>
        <begin position="31"/>
        <end position="135"/>
    </location>
</feature>
<dbReference type="PROSITE" id="PS00371">
    <property type="entry name" value="PTS_EIIA_TYPE_1_HIS"/>
    <property type="match status" value="1"/>
</dbReference>
<reference evidence="9" key="1">
    <citation type="submission" date="2016-10" db="EMBL/GenBank/DDBJ databases">
        <authorList>
            <person name="Varghese N."/>
            <person name="Submissions S."/>
        </authorList>
    </citation>
    <scope>NUCLEOTIDE SEQUENCE [LARGE SCALE GENOMIC DNA]</scope>
    <source>
        <strain evidence="9">P18</strain>
    </source>
</reference>